<evidence type="ECO:0000313" key="11">
    <source>
        <dbReference type="Proteomes" id="UP001301769"/>
    </source>
</evidence>
<dbReference type="PANTHER" id="PTHR47700:SF2">
    <property type="entry name" value="CHITINASE"/>
    <property type="match status" value="1"/>
</dbReference>
<evidence type="ECO:0000256" key="7">
    <source>
        <dbReference type="SAM" id="SignalP"/>
    </source>
</evidence>
<comment type="caution">
    <text evidence="5">Lacks conserved residue(s) required for the propagation of feature annotation.</text>
</comment>
<evidence type="ECO:0000256" key="1">
    <source>
        <dbReference type="ARBA" id="ARBA00008682"/>
    </source>
</evidence>
<feature type="disulfide bond" evidence="5">
    <location>
        <begin position="197"/>
        <end position="201"/>
    </location>
</feature>
<dbReference type="PANTHER" id="PTHR47700">
    <property type="entry name" value="V CHITINASE, PUTATIVE (AFU_ORTHOLOGUE AFUA_6G13720)-RELATED"/>
    <property type="match status" value="1"/>
</dbReference>
<dbReference type="PROSITE" id="PS00026">
    <property type="entry name" value="CHIT_BIND_I_1"/>
    <property type="match status" value="1"/>
</dbReference>
<dbReference type="GO" id="GO:0008061">
    <property type="term" value="F:chitin binding"/>
    <property type="evidence" value="ECO:0007669"/>
    <property type="project" value="UniProtKB-UniRule"/>
</dbReference>
<feature type="region of interest" description="Disordered" evidence="6">
    <location>
        <begin position="1197"/>
        <end position="1217"/>
    </location>
</feature>
<dbReference type="Gene3D" id="3.10.50.10">
    <property type="match status" value="1"/>
</dbReference>
<organism evidence="10 11">
    <name type="scientific">Rhypophila decipiens</name>
    <dbReference type="NCBI Taxonomy" id="261697"/>
    <lineage>
        <taxon>Eukaryota</taxon>
        <taxon>Fungi</taxon>
        <taxon>Dikarya</taxon>
        <taxon>Ascomycota</taxon>
        <taxon>Pezizomycotina</taxon>
        <taxon>Sordariomycetes</taxon>
        <taxon>Sordariomycetidae</taxon>
        <taxon>Sordariales</taxon>
        <taxon>Naviculisporaceae</taxon>
        <taxon>Rhypophila</taxon>
    </lineage>
</organism>
<keyword evidence="4" id="KW-0843">Virulence</keyword>
<feature type="compositionally biased region" description="Polar residues" evidence="6">
    <location>
        <begin position="1431"/>
        <end position="1441"/>
    </location>
</feature>
<dbReference type="SUPFAM" id="SSF54556">
    <property type="entry name" value="Chitinase insertion domain"/>
    <property type="match status" value="1"/>
</dbReference>
<gene>
    <name evidence="10" type="ORF">QBC37DRAFT_448372</name>
</gene>
<dbReference type="EMBL" id="MU858176">
    <property type="protein sequence ID" value="KAK4210391.1"/>
    <property type="molecule type" value="Genomic_DNA"/>
</dbReference>
<feature type="region of interest" description="Disordered" evidence="6">
    <location>
        <begin position="1420"/>
        <end position="1450"/>
    </location>
</feature>
<evidence type="ECO:0000259" key="8">
    <source>
        <dbReference type="PROSITE" id="PS50941"/>
    </source>
</evidence>
<dbReference type="Pfam" id="PF00704">
    <property type="entry name" value="Glyco_hydro_18"/>
    <property type="match status" value="1"/>
</dbReference>
<dbReference type="InterPro" id="IPR053214">
    <property type="entry name" value="LysM12-like"/>
</dbReference>
<accession>A0AAN6Y2Z3</accession>
<proteinExistence type="inferred from homology"/>
<dbReference type="SMART" id="SM00270">
    <property type="entry name" value="ChtBD1"/>
    <property type="match status" value="1"/>
</dbReference>
<dbReference type="InterPro" id="IPR036861">
    <property type="entry name" value="Endochitinase-like_sf"/>
</dbReference>
<feature type="disulfide bond" evidence="5">
    <location>
        <begin position="171"/>
        <end position="185"/>
    </location>
</feature>
<dbReference type="PROSITE" id="PS50941">
    <property type="entry name" value="CHIT_BIND_I_2"/>
    <property type="match status" value="1"/>
</dbReference>
<dbReference type="InterPro" id="IPR018371">
    <property type="entry name" value="Chitin-binding_1_CS"/>
</dbReference>
<keyword evidence="3 5" id="KW-0147">Chitin-binding</keyword>
<evidence type="ECO:0000256" key="6">
    <source>
        <dbReference type="SAM" id="MobiDB-lite"/>
    </source>
</evidence>
<keyword evidence="7" id="KW-0732">Signal</keyword>
<evidence type="ECO:0000259" key="9">
    <source>
        <dbReference type="PROSITE" id="PS51910"/>
    </source>
</evidence>
<protein>
    <recommendedName>
        <fullName evidence="2">chitinase</fullName>
        <ecNumber evidence="2">3.2.1.14</ecNumber>
    </recommendedName>
</protein>
<dbReference type="Pfam" id="PF00187">
    <property type="entry name" value="Chitin_bind_1"/>
    <property type="match status" value="1"/>
</dbReference>
<dbReference type="CDD" id="cd00035">
    <property type="entry name" value="ChtBD1"/>
    <property type="match status" value="1"/>
</dbReference>
<dbReference type="GO" id="GO:0005975">
    <property type="term" value="P:carbohydrate metabolic process"/>
    <property type="evidence" value="ECO:0007669"/>
    <property type="project" value="InterPro"/>
</dbReference>
<evidence type="ECO:0000313" key="10">
    <source>
        <dbReference type="EMBL" id="KAK4210391.1"/>
    </source>
</evidence>
<dbReference type="InterPro" id="IPR001223">
    <property type="entry name" value="Glyco_hydro18_cat"/>
</dbReference>
<dbReference type="SUPFAM" id="SSF51445">
    <property type="entry name" value="(Trans)glycosidases"/>
    <property type="match status" value="1"/>
</dbReference>
<keyword evidence="10" id="KW-0378">Hydrolase</keyword>
<keyword evidence="5" id="KW-1015">Disulfide bond</keyword>
<dbReference type="SUPFAM" id="SSF57016">
    <property type="entry name" value="Plant lectins/antimicrobial peptides"/>
    <property type="match status" value="1"/>
</dbReference>
<dbReference type="Gene3D" id="3.30.60.10">
    <property type="entry name" value="Endochitinase-like"/>
    <property type="match status" value="1"/>
</dbReference>
<feature type="region of interest" description="Disordered" evidence="6">
    <location>
        <begin position="817"/>
        <end position="836"/>
    </location>
</feature>
<comment type="similarity">
    <text evidence="1">Belongs to the glycosyl hydrolase 18 family. Chitinase class V subfamily.</text>
</comment>
<feature type="disulfide bond" evidence="5">
    <location>
        <begin position="166"/>
        <end position="178"/>
    </location>
</feature>
<dbReference type="InterPro" id="IPR029070">
    <property type="entry name" value="Chitinase_insertion_sf"/>
</dbReference>
<comment type="caution">
    <text evidence="10">The sequence shown here is derived from an EMBL/GenBank/DDBJ whole genome shotgun (WGS) entry which is preliminary data.</text>
</comment>
<dbReference type="Proteomes" id="UP001301769">
    <property type="component" value="Unassembled WGS sequence"/>
</dbReference>
<feature type="domain" description="Chitin-binding type-1" evidence="8">
    <location>
        <begin position="152"/>
        <end position="203"/>
    </location>
</feature>
<feature type="chain" id="PRO_5042957731" description="chitinase" evidence="7">
    <location>
        <begin position="29"/>
        <end position="1792"/>
    </location>
</feature>
<reference evidence="10" key="2">
    <citation type="submission" date="2023-05" db="EMBL/GenBank/DDBJ databases">
        <authorList>
            <consortium name="Lawrence Berkeley National Laboratory"/>
            <person name="Steindorff A."/>
            <person name="Hensen N."/>
            <person name="Bonometti L."/>
            <person name="Westerberg I."/>
            <person name="Brannstrom I.O."/>
            <person name="Guillou S."/>
            <person name="Cros-Aarteil S."/>
            <person name="Calhoun S."/>
            <person name="Haridas S."/>
            <person name="Kuo A."/>
            <person name="Mondo S."/>
            <person name="Pangilinan J."/>
            <person name="Riley R."/>
            <person name="Labutti K."/>
            <person name="Andreopoulos B."/>
            <person name="Lipzen A."/>
            <person name="Chen C."/>
            <person name="Yanf M."/>
            <person name="Daum C."/>
            <person name="Ng V."/>
            <person name="Clum A."/>
            <person name="Ohm R."/>
            <person name="Martin F."/>
            <person name="Silar P."/>
            <person name="Natvig D."/>
            <person name="Lalanne C."/>
            <person name="Gautier V."/>
            <person name="Ament-Velasquez S.L."/>
            <person name="Kruys A."/>
            <person name="Hutchinson M.I."/>
            <person name="Powell A.J."/>
            <person name="Barry K."/>
            <person name="Miller A.N."/>
            <person name="Grigoriev I.V."/>
            <person name="Debuchy R."/>
            <person name="Gladieux P."/>
            <person name="Thoren M.H."/>
            <person name="Johannesson H."/>
        </authorList>
    </citation>
    <scope>NUCLEOTIDE SEQUENCE</scope>
    <source>
        <strain evidence="10">PSN293</strain>
    </source>
</reference>
<dbReference type="PROSITE" id="PS51910">
    <property type="entry name" value="GH18_2"/>
    <property type="match status" value="1"/>
</dbReference>
<dbReference type="SMART" id="SM00636">
    <property type="entry name" value="Glyco_18"/>
    <property type="match status" value="1"/>
</dbReference>
<dbReference type="GO" id="GO:0008843">
    <property type="term" value="F:endochitinase activity"/>
    <property type="evidence" value="ECO:0007669"/>
    <property type="project" value="UniProtKB-EC"/>
</dbReference>
<keyword evidence="11" id="KW-1185">Reference proteome</keyword>
<feature type="signal peptide" evidence="7">
    <location>
        <begin position="1"/>
        <end position="28"/>
    </location>
</feature>
<feature type="domain" description="GH18" evidence="9">
    <location>
        <begin position="215"/>
        <end position="569"/>
    </location>
</feature>
<dbReference type="InterPro" id="IPR001002">
    <property type="entry name" value="Chitin-bd_1"/>
</dbReference>
<name>A0AAN6Y2Z3_9PEZI</name>
<evidence type="ECO:0000256" key="4">
    <source>
        <dbReference type="ARBA" id="ARBA00023026"/>
    </source>
</evidence>
<reference evidence="10" key="1">
    <citation type="journal article" date="2023" name="Mol. Phylogenet. Evol.">
        <title>Genome-scale phylogeny and comparative genomics of the fungal order Sordariales.</title>
        <authorList>
            <person name="Hensen N."/>
            <person name="Bonometti L."/>
            <person name="Westerberg I."/>
            <person name="Brannstrom I.O."/>
            <person name="Guillou S."/>
            <person name="Cros-Aarteil S."/>
            <person name="Calhoun S."/>
            <person name="Haridas S."/>
            <person name="Kuo A."/>
            <person name="Mondo S."/>
            <person name="Pangilinan J."/>
            <person name="Riley R."/>
            <person name="LaButti K."/>
            <person name="Andreopoulos B."/>
            <person name="Lipzen A."/>
            <person name="Chen C."/>
            <person name="Yan M."/>
            <person name="Daum C."/>
            <person name="Ng V."/>
            <person name="Clum A."/>
            <person name="Steindorff A."/>
            <person name="Ohm R.A."/>
            <person name="Martin F."/>
            <person name="Silar P."/>
            <person name="Natvig D.O."/>
            <person name="Lalanne C."/>
            <person name="Gautier V."/>
            <person name="Ament-Velasquez S.L."/>
            <person name="Kruys A."/>
            <person name="Hutchinson M.I."/>
            <person name="Powell A.J."/>
            <person name="Barry K."/>
            <person name="Miller A.N."/>
            <person name="Grigoriev I.V."/>
            <person name="Debuchy R."/>
            <person name="Gladieux P."/>
            <person name="Hiltunen Thoren M."/>
            <person name="Johannesson H."/>
        </authorList>
    </citation>
    <scope>NUCLEOTIDE SEQUENCE</scope>
    <source>
        <strain evidence="10">PSN293</strain>
    </source>
</reference>
<dbReference type="InterPro" id="IPR017853">
    <property type="entry name" value="GH"/>
</dbReference>
<evidence type="ECO:0000256" key="5">
    <source>
        <dbReference type="PROSITE-ProRule" id="PRU00261"/>
    </source>
</evidence>
<dbReference type="EC" id="3.2.1.14" evidence="2"/>
<dbReference type="Gene3D" id="3.20.20.80">
    <property type="entry name" value="Glycosidases"/>
    <property type="match status" value="1"/>
</dbReference>
<sequence length="1792" mass="196825">MISPPPLILSTLFFLLLFPLSSSRFALAHPRHGVGGAHSISNQHHHTLFARDKADQPICREPTNPFDFSAKVRRHEELPVCEAAQSSLAAMSEASLMARAVPVEDYTCGPNKPCSNGACCPKEGGNCMYGPAACGTTGTSPNDVCWSNCNAKAECGRFADPPGKTCPLNVCCSQWGFCGSTADFCKMDPGGDPEKSCQSNCAQPGPTNKDGNVQKRVIGYYEAWNVESACAGMSFKQIPAGGLTHAYFSFAFVTSGDFKIVPMPGMDAKLFSDFTAIKSRNSGLKAVIAIGGWTHNDPGPYQMVFSDMVSTAANRRLFIANLFSFMRKYGFDGADFDWEYPGAPDRGGRPDDGKNFRQFFKELDEANRQQPYKYVVSFTIPTSYWYLRHFDLNLWDYVDFVNVMSYDLHGVWDAENPIGANIFAHSNLTEIKDAMNLLWRNNVPANKVNLGLGFYGRSFTLTNPQCNKPGCGFRGGADPGACSANSGTLTYREIQNIIKTHKLTPVHDSVAAVKYITWNQNQWVSYDDAETFKQKIDWANNEGLSGLLIWAIDQDTADLEALGGVLAPQSVRALSLLADKSSYWDDVNVPDCYVTGCGGSCNPGFISVTSQPCGSARPVNRHSSERDSQLCCPVTSAPDPKTCRWRGTPHLCNGHCQPGEITMQLNKWGDGRYCESGNQAYCCDSPLAKSQQCYWKNSACNSGDTAMTYERVAGLWGWAFNYYCCPPDDAAEWTNCQWYGRPGNCDDNHCDNGRQVQLTGSKFGEGKSCSPRLERERVFCCEPVKGKPAFSPVSLEKLFPNPPTGGNVDTEFELLTDDTWGSGSSKNGNDEDPNDASFSFVVLTSPDELQVSLDKRDGSHWELFNCTDTQSEEAQTIQMICTDSSENSNCNKIHLGHGVPGTILEMPSGCGPGRYAVAKAFSTAKHQILPRSLAHLEGRSNKPVIYDLTFDYNFARVPRDLGNTQMRIDFSNQPGYWDQVVASAAKKKKKKRKRSLDDVGGNHKRWLEEEWRDDHHFAGLSSRAELHERWFGSDILAWINRMLNPTVTKTYRHKYEETFQLNFIEERWSCPGREGHMLVHADTKVTVESSFGFTLIAKKLFPLEIDSFLVFNNKGEVLCTFTLDVLAQFRYDTGERNIVPPIGFPGASLNVPGIVTIGPALNLRGRIEAGVTLAAEVNARLDVVSWEYEYRLPKVVDPVTPDTPNQGRTGDQRATGPPKFYAGVSARGDAKVHLIAALQFGVKFNDQFHLPEITAEVGVDGWVGVNLAAGVSTQGPQCPFRWGVQAGADVFAEAKGGNWGTGRVGLPGPGVYNIFQSTCANLLPGGSSARRDLLALPMDDATLDDNNDNATMPLPLSKRLISTPAMIHVPAGSLICPSAGSTGGGTACSQLKGWDNDVAAAIDDDYSSVVYPPDMKKRHFDHDANMDDGASTDNHNRTNNLSARSSSSSHSLVRRAGRELTCCSNLRLKAPNYPASTALSTGHTPLWFDFTDPTNCNNFAFGTQAATNPNRRPVSAFATEHILELQMIPQFFDKLSTDLGQTINAFKPDRVAGSKTNLCTALKELWTSGRAATSRLNIADTGGAHEGYPVQLVLPVLPGNGNFLNELVLLESEVNGAKALMFSTNNAAVITKLQAAMVSDPNSALKNLKNFYGALLYLDNTQVRNILITQSGRIRTRLQNLDTVWMPTFTKQTISPGGAVRNWGNWQPKDLAGSWTTFIRSRTLLARNKAITHIENTLVDLESSYANQDIRNDAFRTPLSDDYAEDRVLIGKIDAFRNSFNTYKAVVWTNPL</sequence>
<evidence type="ECO:0000256" key="3">
    <source>
        <dbReference type="ARBA" id="ARBA00022669"/>
    </source>
</evidence>
<dbReference type="InterPro" id="IPR011583">
    <property type="entry name" value="Chitinase_II/V-like_cat"/>
</dbReference>
<evidence type="ECO:0000256" key="2">
    <source>
        <dbReference type="ARBA" id="ARBA00012729"/>
    </source>
</evidence>